<dbReference type="RefSeq" id="WP_208196620.1">
    <property type="nucleotide sequence ID" value="NZ_CP076023.1"/>
</dbReference>
<sequence>MLPALTPTQTVPGRDGSRSASPDSRGDVDKERYSTFGFTTEADLDDDAGAWPTSFAVSRLTPEAEATLTALVTRSPSDRAGCAPSPRH</sequence>
<organism evidence="2 3">
    <name type="scientific">Cellulomonas dongxiuzhuiae</name>
    <dbReference type="NCBI Taxonomy" id="2819979"/>
    <lineage>
        <taxon>Bacteria</taxon>
        <taxon>Bacillati</taxon>
        <taxon>Actinomycetota</taxon>
        <taxon>Actinomycetes</taxon>
        <taxon>Micrococcales</taxon>
        <taxon>Cellulomonadaceae</taxon>
        <taxon>Cellulomonas</taxon>
    </lineage>
</organism>
<protein>
    <submittedName>
        <fullName evidence="2">Uncharacterized protein</fullName>
    </submittedName>
</protein>
<dbReference type="EMBL" id="CP076023">
    <property type="protein sequence ID" value="QWC16047.1"/>
    <property type="molecule type" value="Genomic_DNA"/>
</dbReference>
<feature type="compositionally biased region" description="Polar residues" evidence="1">
    <location>
        <begin position="1"/>
        <end position="11"/>
    </location>
</feature>
<dbReference type="Proteomes" id="UP000679335">
    <property type="component" value="Chromosome"/>
</dbReference>
<evidence type="ECO:0000256" key="1">
    <source>
        <dbReference type="SAM" id="MobiDB-lite"/>
    </source>
</evidence>
<evidence type="ECO:0000313" key="2">
    <source>
        <dbReference type="EMBL" id="QWC16047.1"/>
    </source>
</evidence>
<feature type="region of interest" description="Disordered" evidence="1">
    <location>
        <begin position="1"/>
        <end position="33"/>
    </location>
</feature>
<proteinExistence type="predicted"/>
<evidence type="ECO:0000313" key="3">
    <source>
        <dbReference type="Proteomes" id="UP000679335"/>
    </source>
</evidence>
<name>A0ABX8GIK8_9CELL</name>
<reference evidence="2 3" key="1">
    <citation type="submission" date="2021-05" db="EMBL/GenBank/DDBJ databases">
        <title>Novel species in genus Cellulomonas.</title>
        <authorList>
            <person name="Zhang G."/>
        </authorList>
    </citation>
    <scope>NUCLEOTIDE SEQUENCE [LARGE SCALE GENOMIC DNA]</scope>
    <source>
        <strain evidence="3">zg-ZUI157</strain>
    </source>
</reference>
<gene>
    <name evidence="2" type="ORF">KKR89_17695</name>
</gene>
<feature type="compositionally biased region" description="Basic and acidic residues" evidence="1">
    <location>
        <begin position="24"/>
        <end position="33"/>
    </location>
</feature>
<accession>A0ABX8GIK8</accession>
<keyword evidence="3" id="KW-1185">Reference proteome</keyword>